<dbReference type="EC" id="3.2.1.-" evidence="5"/>
<comment type="caution">
    <text evidence="5">The sequence shown here is derived from an EMBL/GenBank/DDBJ whole genome shotgun (WGS) entry which is preliminary data.</text>
</comment>
<accession>A0ABV7H5Y0</accession>
<evidence type="ECO:0000313" key="5">
    <source>
        <dbReference type="EMBL" id="MFC3148026.1"/>
    </source>
</evidence>
<dbReference type="PANTHER" id="PTHR10357:SF210">
    <property type="entry name" value="MALTODEXTRIN GLUCOSIDASE"/>
    <property type="match status" value="1"/>
</dbReference>
<evidence type="ECO:0000256" key="1">
    <source>
        <dbReference type="ARBA" id="ARBA00022801"/>
    </source>
</evidence>
<keyword evidence="3" id="KW-0732">Signal</keyword>
<dbReference type="InterPro" id="IPR013780">
    <property type="entry name" value="Glyco_hydro_b"/>
</dbReference>
<dbReference type="GO" id="GO:0016798">
    <property type="term" value="F:hydrolase activity, acting on glycosyl bonds"/>
    <property type="evidence" value="ECO:0007669"/>
    <property type="project" value="UniProtKB-KW"/>
</dbReference>
<dbReference type="InterPro" id="IPR006047">
    <property type="entry name" value="GH13_cat_dom"/>
</dbReference>
<dbReference type="Gene3D" id="3.20.20.80">
    <property type="entry name" value="Glycosidases"/>
    <property type="match status" value="1"/>
</dbReference>
<dbReference type="CDD" id="cd11338">
    <property type="entry name" value="AmyAc_CMD"/>
    <property type="match status" value="1"/>
</dbReference>
<gene>
    <name evidence="5" type="ORF">ACFOEN_10255</name>
</gene>
<dbReference type="SUPFAM" id="SSF51445">
    <property type="entry name" value="(Trans)glycosidases"/>
    <property type="match status" value="1"/>
</dbReference>
<evidence type="ECO:0000259" key="4">
    <source>
        <dbReference type="SMART" id="SM00642"/>
    </source>
</evidence>
<dbReference type="SMART" id="SM00642">
    <property type="entry name" value="Aamy"/>
    <property type="match status" value="1"/>
</dbReference>
<feature type="chain" id="PRO_5046751960" evidence="3">
    <location>
        <begin position="20"/>
        <end position="536"/>
    </location>
</feature>
<feature type="signal peptide" evidence="3">
    <location>
        <begin position="1"/>
        <end position="19"/>
    </location>
</feature>
<feature type="domain" description="Glycosyl hydrolase family 13 catalytic" evidence="4">
    <location>
        <begin position="59"/>
        <end position="429"/>
    </location>
</feature>
<dbReference type="Proteomes" id="UP001595556">
    <property type="component" value="Unassembled WGS sequence"/>
</dbReference>
<dbReference type="Gene3D" id="2.60.40.1180">
    <property type="entry name" value="Golgi alpha-mannosidase II"/>
    <property type="match status" value="1"/>
</dbReference>
<dbReference type="Pfam" id="PF00128">
    <property type="entry name" value="Alpha-amylase"/>
    <property type="match status" value="1"/>
</dbReference>
<evidence type="ECO:0000313" key="6">
    <source>
        <dbReference type="Proteomes" id="UP001595556"/>
    </source>
</evidence>
<proteinExistence type="predicted"/>
<protein>
    <submittedName>
        <fullName evidence="5">Glycoside hydrolase family 13 protein</fullName>
        <ecNumber evidence="5">3.2.1.-</ecNumber>
    </submittedName>
</protein>
<keyword evidence="1 5" id="KW-0378">Hydrolase</keyword>
<dbReference type="InterPro" id="IPR045857">
    <property type="entry name" value="O16G_dom_2"/>
</dbReference>
<dbReference type="EMBL" id="JBHRTI010000004">
    <property type="protein sequence ID" value="MFC3148026.1"/>
    <property type="molecule type" value="Genomic_DNA"/>
</dbReference>
<keyword evidence="6" id="KW-1185">Reference proteome</keyword>
<organism evidence="5 6">
    <name type="scientific">Piscinibacterium candidicorallinum</name>
    <dbReference type="NCBI Taxonomy" id="1793872"/>
    <lineage>
        <taxon>Bacteria</taxon>
        <taxon>Pseudomonadati</taxon>
        <taxon>Pseudomonadota</taxon>
        <taxon>Betaproteobacteria</taxon>
        <taxon>Burkholderiales</taxon>
        <taxon>Piscinibacterium</taxon>
    </lineage>
</organism>
<evidence type="ECO:0000256" key="2">
    <source>
        <dbReference type="ARBA" id="ARBA00023295"/>
    </source>
</evidence>
<name>A0ABV7H5Y0_9BURK</name>
<dbReference type="PANTHER" id="PTHR10357">
    <property type="entry name" value="ALPHA-AMYLASE FAMILY MEMBER"/>
    <property type="match status" value="1"/>
</dbReference>
<sequence>MRAALTLSALTLAASAALAQSSPTNKAPASMYANQYDKQVAGLYEKREADWRNGALVYQVLVDRFAPSANLEAKRNLYPPPKRLRSWDEEPKRGTYLDKERVWSHEIDFWGGDLASTMSRLDYVQQLGIEVLYLNPIHLGWTNHKYDSLDYNVVSPEFGTREDVRKLAAELKRRNMKLVLDGVFNHMGRNAPIFKDAESNPKSPYRNWFVFGSQFKGGVRGWWNVENLPELNLEHKPVRDHVYASPNSVVRSYLRDGVDGWRLDVAFDIGFNYLRELTQAAHAEKPGSLVVGEIPNYPREWFPSVDGVMHFGLRKLMISAANRELDGPSFTRMVDRMVRDANYEHMLKSWVYLDNHDTFRLATTVPDAKARKLAQVIQFTLPGAVNLYYGTEVAMEGGDDPEMRGPMRWDRVEAKHPDLAWTRQLIGIRKANRALRVGDFRTAEASGGVIAYERFTDRAGDTVLVMINPALTEANTTVLVSNSKLMDGENLIDQISGRVVQLQASMIQVKMPPQTAWVLKPRLVTPEGYSNFKRVQ</sequence>
<evidence type="ECO:0000256" key="3">
    <source>
        <dbReference type="SAM" id="SignalP"/>
    </source>
</evidence>
<dbReference type="InterPro" id="IPR017853">
    <property type="entry name" value="GH"/>
</dbReference>
<reference evidence="6" key="1">
    <citation type="journal article" date="2019" name="Int. J. Syst. Evol. Microbiol.">
        <title>The Global Catalogue of Microorganisms (GCM) 10K type strain sequencing project: providing services to taxonomists for standard genome sequencing and annotation.</title>
        <authorList>
            <consortium name="The Broad Institute Genomics Platform"/>
            <consortium name="The Broad Institute Genome Sequencing Center for Infectious Disease"/>
            <person name="Wu L."/>
            <person name="Ma J."/>
        </authorList>
    </citation>
    <scope>NUCLEOTIDE SEQUENCE [LARGE SCALE GENOMIC DNA]</scope>
    <source>
        <strain evidence="6">KCTC 52168</strain>
    </source>
</reference>
<dbReference type="SUPFAM" id="SSF51011">
    <property type="entry name" value="Glycosyl hydrolase domain"/>
    <property type="match status" value="1"/>
</dbReference>
<dbReference type="RefSeq" id="WP_377303596.1">
    <property type="nucleotide sequence ID" value="NZ_CP180191.1"/>
</dbReference>
<dbReference type="Gene3D" id="3.90.400.10">
    <property type="entry name" value="Oligo-1,6-glucosidase, Domain 2"/>
    <property type="match status" value="1"/>
</dbReference>
<keyword evidence="2 5" id="KW-0326">Glycosidase</keyword>